<dbReference type="FunFam" id="3.10.110.10:FF:000019">
    <property type="entry name" value="Ubiquitin-conjugating enzyme E2 variant 1C"/>
    <property type="match status" value="1"/>
</dbReference>
<dbReference type="SUPFAM" id="SSF54495">
    <property type="entry name" value="UBC-like"/>
    <property type="match status" value="1"/>
</dbReference>
<dbReference type="AlphaFoldDB" id="A0A835GXJ6"/>
<evidence type="ECO:0000256" key="1">
    <source>
        <dbReference type="ARBA" id="ARBA00065118"/>
    </source>
</evidence>
<dbReference type="InterPro" id="IPR000608">
    <property type="entry name" value="UBC"/>
</dbReference>
<dbReference type="EMBL" id="JADFTS010000056">
    <property type="protein sequence ID" value="KAF9587053.1"/>
    <property type="molecule type" value="Genomic_DNA"/>
</dbReference>
<dbReference type="InterPro" id="IPR016135">
    <property type="entry name" value="UBQ-conjugating_enzyme/RWD"/>
</dbReference>
<dbReference type="SMART" id="SM00212">
    <property type="entry name" value="UBCc"/>
    <property type="match status" value="1"/>
</dbReference>
<sequence length="237" mass="26965">MGTEEGSRVVVPRNFRLLEELERGEKGIGDGTVSYGMDDGDDIFMRSWTGTIIGPPNTVHDGRIYQLKLLCDLDYPDKAPTVKFQTRMNMTCVNQETGLVEPSQFPMLADWQRQYTMEDILTQLKKEMMSPQNRKLTQPPEGNDEQQMDQKGLVLSLDNSPFVKQWLNEYQGRLSQPPWWLVHLRWFPDVLDVNSDEFIAPCIHVIAALSLQEIVLSKTVGCTAGGVDIIIFTETIK</sequence>
<keyword evidence="4" id="KW-1185">Reference proteome</keyword>
<dbReference type="Gene3D" id="3.10.110.10">
    <property type="entry name" value="Ubiquitin Conjugating Enzyme"/>
    <property type="match status" value="1"/>
</dbReference>
<gene>
    <name evidence="3" type="ORF">IFM89_039739</name>
</gene>
<reference evidence="3 4" key="1">
    <citation type="submission" date="2020-10" db="EMBL/GenBank/DDBJ databases">
        <title>The Coptis chinensis genome and diversification of protoberbering-type alkaloids.</title>
        <authorList>
            <person name="Wang B."/>
            <person name="Shu S."/>
            <person name="Song C."/>
            <person name="Liu Y."/>
        </authorList>
    </citation>
    <scope>NUCLEOTIDE SEQUENCE [LARGE SCALE GENOMIC DNA]</scope>
    <source>
        <strain evidence="3">HL-2020</strain>
        <tissue evidence="3">Leaf</tissue>
    </source>
</reference>
<accession>A0A835GXJ6</accession>
<dbReference type="Pfam" id="PF00179">
    <property type="entry name" value="UQ_con"/>
    <property type="match status" value="1"/>
</dbReference>
<dbReference type="Proteomes" id="UP000631114">
    <property type="component" value="Unassembled WGS sequence"/>
</dbReference>
<feature type="domain" description="UBC core" evidence="2">
    <location>
        <begin position="12"/>
        <end position="172"/>
    </location>
</feature>
<dbReference type="CDD" id="cd23807">
    <property type="entry name" value="UEV_UBE2V"/>
    <property type="match status" value="1"/>
</dbReference>
<comment type="subunit">
    <text evidence="1">Heterodimer with UBC35 or UBC36.</text>
</comment>
<comment type="caution">
    <text evidence="3">The sequence shown here is derived from an EMBL/GenBank/DDBJ whole genome shotgun (WGS) entry which is preliminary data.</text>
</comment>
<protein>
    <recommendedName>
        <fullName evidence="2">UBC core domain-containing protein</fullName>
    </recommendedName>
</protein>
<evidence type="ECO:0000313" key="4">
    <source>
        <dbReference type="Proteomes" id="UP000631114"/>
    </source>
</evidence>
<proteinExistence type="predicted"/>
<dbReference type="OrthoDB" id="6508832at2759"/>
<evidence type="ECO:0000313" key="3">
    <source>
        <dbReference type="EMBL" id="KAF9587053.1"/>
    </source>
</evidence>
<organism evidence="3 4">
    <name type="scientific">Coptis chinensis</name>
    <dbReference type="NCBI Taxonomy" id="261450"/>
    <lineage>
        <taxon>Eukaryota</taxon>
        <taxon>Viridiplantae</taxon>
        <taxon>Streptophyta</taxon>
        <taxon>Embryophyta</taxon>
        <taxon>Tracheophyta</taxon>
        <taxon>Spermatophyta</taxon>
        <taxon>Magnoliopsida</taxon>
        <taxon>Ranunculales</taxon>
        <taxon>Ranunculaceae</taxon>
        <taxon>Coptidoideae</taxon>
        <taxon>Coptis</taxon>
    </lineage>
</organism>
<dbReference type="PROSITE" id="PS50127">
    <property type="entry name" value="UBC_2"/>
    <property type="match status" value="1"/>
</dbReference>
<name>A0A835GXJ6_9MAGN</name>
<evidence type="ECO:0000259" key="2">
    <source>
        <dbReference type="PROSITE" id="PS50127"/>
    </source>
</evidence>
<dbReference type="PANTHER" id="PTHR24068">
    <property type="entry name" value="UBIQUITIN-CONJUGATING ENZYME E2"/>
    <property type="match status" value="1"/>
</dbReference>